<comment type="caution">
    <text evidence="1">The sequence shown here is derived from an EMBL/GenBank/DDBJ whole genome shotgun (WGS) entry which is preliminary data.</text>
</comment>
<gene>
    <name evidence="1" type="ORF">AW736_18245</name>
</gene>
<dbReference type="Proteomes" id="UP000078486">
    <property type="component" value="Unassembled WGS sequence"/>
</dbReference>
<reference evidence="1 2" key="1">
    <citation type="submission" date="2016-01" db="EMBL/GenBank/DDBJ databases">
        <title>High potential of lignocellulose degradation of a new Verrucomicrobia species.</title>
        <authorList>
            <person name="Wang Y."/>
            <person name="Shi Y."/>
            <person name="Qiu Z."/>
            <person name="Liu S."/>
            <person name="Yang H."/>
        </authorList>
    </citation>
    <scope>NUCLEOTIDE SEQUENCE [LARGE SCALE GENOMIC DNA]</scope>
    <source>
        <strain evidence="1 2">TSB47</strain>
    </source>
</reference>
<dbReference type="Gene3D" id="2.130.10.10">
    <property type="entry name" value="YVTN repeat-like/Quinoprotein amine dehydrogenase"/>
    <property type="match status" value="1"/>
</dbReference>
<dbReference type="AlphaFoldDB" id="A0A178IDY7"/>
<dbReference type="RefSeq" id="WP_068771749.1">
    <property type="nucleotide sequence ID" value="NZ_CP109796.1"/>
</dbReference>
<accession>A0A178IDY7</accession>
<dbReference type="SUPFAM" id="SSF50969">
    <property type="entry name" value="YVTN repeat-like/Quinoprotein amine dehydrogenase"/>
    <property type="match status" value="1"/>
</dbReference>
<sequence>MNPAMPGTAQTAAALEQSELFTRWRDPVSGVESFILNKRRAAPLQLSFYFVNSGFSDDGRFLWMYCAFPPGGDAYYGRQLAVADFERQTVRHFPETQFMDASPYVDAATGEVYWTTGLEVWKRGPLPGDTAAQIGAFPAELARNRRPLRIATHLSRSADGRAFAIDAQIGADWFAGELPLATGGAVDAGAFRLWRRFDICHNHAQLSPVDPGLMLIAQDGWNDPTTGEEGVTRDRLWLLRRDGALTQLVPDDPLPSSLRGHEWWDAGGEHVWYIDYRRGTAKINLRTGRRELVWPNGHTHSHCDRAGRWLAGDANPDDGSWRVLFFNIKTGREIGIVSKLPPLDRRPYHVHPHPRFCLHDRYICYTTNVLGTVDVAITSVEQLAALTS</sequence>
<dbReference type="InterPro" id="IPR015943">
    <property type="entry name" value="WD40/YVTN_repeat-like_dom_sf"/>
</dbReference>
<dbReference type="EMBL" id="LRRQ01000142">
    <property type="protein sequence ID" value="OAM88200.1"/>
    <property type="molecule type" value="Genomic_DNA"/>
</dbReference>
<evidence type="ECO:0000313" key="1">
    <source>
        <dbReference type="EMBL" id="OAM88200.1"/>
    </source>
</evidence>
<evidence type="ECO:0000313" key="2">
    <source>
        <dbReference type="Proteomes" id="UP000078486"/>
    </source>
</evidence>
<dbReference type="STRING" id="1184151.AW736_18245"/>
<organism evidence="1 2">
    <name type="scientific">Termitidicoccus mucosus</name>
    <dbReference type="NCBI Taxonomy" id="1184151"/>
    <lineage>
        <taxon>Bacteria</taxon>
        <taxon>Pseudomonadati</taxon>
        <taxon>Verrucomicrobiota</taxon>
        <taxon>Opitutia</taxon>
        <taxon>Opitutales</taxon>
        <taxon>Opitutaceae</taxon>
        <taxon>Termitidicoccus</taxon>
    </lineage>
</organism>
<keyword evidence="2" id="KW-1185">Reference proteome</keyword>
<evidence type="ECO:0008006" key="3">
    <source>
        <dbReference type="Google" id="ProtNLM"/>
    </source>
</evidence>
<proteinExistence type="predicted"/>
<name>A0A178IDY7_9BACT</name>
<protein>
    <recommendedName>
        <fullName evidence="3">Oligogalacturonate lyase domain-containing protein</fullName>
    </recommendedName>
</protein>
<dbReference type="InterPro" id="IPR011044">
    <property type="entry name" value="Quino_amine_DH_bsu"/>
</dbReference>